<comment type="caution">
    <text evidence="1">The sequence shown here is derived from an EMBL/GenBank/DDBJ whole genome shotgun (WGS) entry which is preliminary data.</text>
</comment>
<dbReference type="EMBL" id="SJSN01000028">
    <property type="protein sequence ID" value="TCC99745.1"/>
    <property type="molecule type" value="Genomic_DNA"/>
</dbReference>
<dbReference type="Proteomes" id="UP000291485">
    <property type="component" value="Unassembled WGS sequence"/>
</dbReference>
<dbReference type="AlphaFoldDB" id="A0A4R0NH11"/>
<reference evidence="1 2" key="1">
    <citation type="submission" date="2019-02" db="EMBL/GenBank/DDBJ databases">
        <title>Pedobacter sp. RP-3-11 sp. nov., isolated from Arctic soil.</title>
        <authorList>
            <person name="Dahal R.H."/>
        </authorList>
    </citation>
    <scope>NUCLEOTIDE SEQUENCE [LARGE SCALE GENOMIC DNA]</scope>
    <source>
        <strain evidence="1 2">RP-3-11</strain>
    </source>
</reference>
<sequence>MKRRKQRKEELIMADEMMLAGKPKSQFYKLPFDKSTRILRLNVLESNTELRAGNRPYYMVERKVLSFKKGILTISVKLENEPPVKVYLKVEYDHLLVSCNTDTDENYLGRYAYRTLRAMLWNEFHDFEEYYWPECFNEATGRPKYLEVICDRYGVDIRLKKEFKGFFRPDDYFLHISERKVLERKQATNGFTTLNDEYLIGYCLANTDPVRFHSNHYPFLIPYSFTLNADNKNVKSFTGFLFEEDDSFEQSELSENQTELNSICYEMKKIARIQFREYGDSDERSDEIDDLNFSNKRKIFELFNKALPMLSREPFTHYLFTYGMRNIQKKPMKKDMQVARFSVEVPRLNFLLSDKGDYYELKLRFRVKGKTFLFCEDRIATFFICSSSNHTVWYLLECETDSRVVLFFSQKNFRIQVPKGYYKEHFDPYVDEIKKQYELEIK</sequence>
<organism evidence="1 2">
    <name type="scientific">Pedobacter frigidisoli</name>
    <dbReference type="NCBI Taxonomy" id="2530455"/>
    <lineage>
        <taxon>Bacteria</taxon>
        <taxon>Pseudomonadati</taxon>
        <taxon>Bacteroidota</taxon>
        <taxon>Sphingobacteriia</taxon>
        <taxon>Sphingobacteriales</taxon>
        <taxon>Sphingobacteriaceae</taxon>
        <taxon>Pedobacter</taxon>
    </lineage>
</organism>
<evidence type="ECO:0000313" key="2">
    <source>
        <dbReference type="Proteomes" id="UP000291485"/>
    </source>
</evidence>
<keyword evidence="2" id="KW-1185">Reference proteome</keyword>
<name>A0A4R0NH11_9SPHI</name>
<dbReference type="RefSeq" id="WP_131562716.1">
    <property type="nucleotide sequence ID" value="NZ_SJSN01000028.1"/>
</dbReference>
<gene>
    <name evidence="1" type="ORF">EZ449_21270</name>
</gene>
<dbReference type="OrthoDB" id="631891at2"/>
<evidence type="ECO:0000313" key="1">
    <source>
        <dbReference type="EMBL" id="TCC99745.1"/>
    </source>
</evidence>
<accession>A0A4R0NH11</accession>
<protein>
    <submittedName>
        <fullName evidence="1">Uncharacterized protein</fullName>
    </submittedName>
</protein>
<proteinExistence type="predicted"/>